<name>F5RFG1_METUF</name>
<keyword evidence="6" id="KW-1185">Reference proteome</keyword>
<dbReference type="STRING" id="1000565.METUNv1_03038"/>
<accession>F5RFG1</accession>
<dbReference type="CDD" id="cd00840">
    <property type="entry name" value="MPP_Mre11_N"/>
    <property type="match status" value="1"/>
</dbReference>
<dbReference type="Pfam" id="PF00149">
    <property type="entry name" value="Metallophos"/>
    <property type="match status" value="1"/>
</dbReference>
<gene>
    <name evidence="5" type="ORF">METUNv1_03038</name>
</gene>
<dbReference type="eggNOG" id="COG0420">
    <property type="taxonomic scope" value="Bacteria"/>
</dbReference>
<dbReference type="PANTHER" id="PTHR30337">
    <property type="entry name" value="COMPONENT OF ATP-DEPENDENT DSDNA EXONUCLEASE"/>
    <property type="match status" value="1"/>
</dbReference>
<keyword evidence="3" id="KW-0269">Exonuclease</keyword>
<dbReference type="OrthoDB" id="9773856at2"/>
<keyword evidence="1" id="KW-0540">Nuclease</keyword>
<dbReference type="InterPro" id="IPR050535">
    <property type="entry name" value="DNA_Repair-Maintenance_Comp"/>
</dbReference>
<comment type="caution">
    <text evidence="5">The sequence shown here is derived from an EMBL/GenBank/DDBJ whole genome shotgun (WGS) entry which is preliminary data.</text>
</comment>
<dbReference type="EMBL" id="AFHG01000053">
    <property type="protein sequence ID" value="EGK70813.1"/>
    <property type="molecule type" value="Genomic_DNA"/>
</dbReference>
<dbReference type="InterPro" id="IPR029052">
    <property type="entry name" value="Metallo-depent_PP-like"/>
</dbReference>
<dbReference type="PANTHER" id="PTHR30337:SF0">
    <property type="entry name" value="NUCLEASE SBCCD SUBUNIT D"/>
    <property type="match status" value="1"/>
</dbReference>
<dbReference type="AlphaFoldDB" id="F5RFG1"/>
<evidence type="ECO:0000313" key="5">
    <source>
        <dbReference type="EMBL" id="EGK70813.1"/>
    </source>
</evidence>
<dbReference type="GO" id="GO:0004527">
    <property type="term" value="F:exonuclease activity"/>
    <property type="evidence" value="ECO:0007669"/>
    <property type="project" value="UniProtKB-KW"/>
</dbReference>
<evidence type="ECO:0000256" key="2">
    <source>
        <dbReference type="ARBA" id="ARBA00022801"/>
    </source>
</evidence>
<feature type="domain" description="Calcineurin-like phosphoesterase" evidence="4">
    <location>
        <begin position="2"/>
        <end position="166"/>
    </location>
</feature>
<sequence length="374" mass="40301">MLKILHTADWQIGKQYGQFEPDEAVLLAEARIAAVERLAALATEQKVDLVLVAGDVFDAQGIADKTVLRLFNATRGFAGPWVMLPGNHDAALSESVWTRAQRLNAVPDHVHLCLRPVPLHFEGLNAVVLPAPLTQRHTYTDLTEWFAAADTPPGTFRIGLAHGAVQGVLAEGIDSANPIAADRAAQARLDYLALGDWHGCRQIDARCWYSGTPETDRFRNNDSGCALRVDIDAPGALPQVSVLQTGRYRWRSERVVLQVASDIDALCALLDGLQADDVLQLELAGQTDLAGLARLRDALAQAQGRARALRADLDPVRIEPTDDDLARLAAEGYLGEVIADLRAAQDGADGDTARDALVLLAGLLDARRAAGEAR</sequence>
<organism evidence="5 6">
    <name type="scientific">Methyloversatilis universalis (strain ATCC BAA-1314 / DSM 25237 / JCM 13912 / CCUG 52030 / FAM5)</name>
    <dbReference type="NCBI Taxonomy" id="1000565"/>
    <lineage>
        <taxon>Bacteria</taxon>
        <taxon>Pseudomonadati</taxon>
        <taxon>Pseudomonadota</taxon>
        <taxon>Betaproteobacteria</taxon>
        <taxon>Nitrosomonadales</taxon>
        <taxon>Sterolibacteriaceae</taxon>
        <taxon>Methyloversatilis</taxon>
    </lineage>
</organism>
<dbReference type="RefSeq" id="WP_008063157.1">
    <property type="nucleotide sequence ID" value="NZ_AFHG01000053.1"/>
</dbReference>
<dbReference type="Gene3D" id="3.60.21.10">
    <property type="match status" value="1"/>
</dbReference>
<dbReference type="Proteomes" id="UP000005019">
    <property type="component" value="Unassembled WGS sequence"/>
</dbReference>
<evidence type="ECO:0000313" key="6">
    <source>
        <dbReference type="Proteomes" id="UP000005019"/>
    </source>
</evidence>
<dbReference type="InterPro" id="IPR014577">
    <property type="entry name" value="UCP033093_metalloPase"/>
</dbReference>
<evidence type="ECO:0000256" key="1">
    <source>
        <dbReference type="ARBA" id="ARBA00022722"/>
    </source>
</evidence>
<proteinExistence type="predicted"/>
<protein>
    <submittedName>
        <fullName evidence="5">Metallophosphoesterase</fullName>
    </submittedName>
</protein>
<dbReference type="PIRSF" id="PIRSF033093">
    <property type="entry name" value="UCP_ML1119"/>
    <property type="match status" value="1"/>
</dbReference>
<dbReference type="InterPro" id="IPR004843">
    <property type="entry name" value="Calcineurin-like_PHP"/>
</dbReference>
<evidence type="ECO:0000256" key="3">
    <source>
        <dbReference type="ARBA" id="ARBA00022839"/>
    </source>
</evidence>
<keyword evidence="2" id="KW-0378">Hydrolase</keyword>
<dbReference type="SUPFAM" id="SSF56300">
    <property type="entry name" value="Metallo-dependent phosphatases"/>
    <property type="match status" value="1"/>
</dbReference>
<reference evidence="5 6" key="1">
    <citation type="journal article" date="2011" name="J. Bacteriol.">
        <title>Genome sequence of Methyloversatilis universalis FAM5T, a methylotrophic representative of the order Rhodocyclales.</title>
        <authorList>
            <person name="Kittichotirat W."/>
            <person name="Good N.M."/>
            <person name="Hall R."/>
            <person name="Bringel F."/>
            <person name="Lajus A."/>
            <person name="Medigue C."/>
            <person name="Smalley N.E."/>
            <person name="Beck D."/>
            <person name="Bumgarner R."/>
            <person name="Vuilleumier S."/>
            <person name="Kalyuzhnaya M.G."/>
        </authorList>
    </citation>
    <scope>NUCLEOTIDE SEQUENCE [LARGE SCALE GENOMIC DNA]</scope>
    <source>
        <strain evidence="6">ATCC BAA-1314 / JCM 13912 / FAM5</strain>
    </source>
</reference>
<evidence type="ECO:0000259" key="4">
    <source>
        <dbReference type="Pfam" id="PF00149"/>
    </source>
</evidence>
<dbReference type="InterPro" id="IPR041796">
    <property type="entry name" value="Mre11_N"/>
</dbReference>